<feature type="transmembrane region" description="Helical" evidence="1">
    <location>
        <begin position="72"/>
        <end position="89"/>
    </location>
</feature>
<dbReference type="Proteomes" id="UP001526430">
    <property type="component" value="Unassembled WGS sequence"/>
</dbReference>
<gene>
    <name evidence="3" type="ORF">OF850_09730</name>
</gene>
<name>A0ABT3NUS4_9PROT</name>
<reference evidence="3 4" key="1">
    <citation type="submission" date="2022-10" db="EMBL/GenBank/DDBJ databases">
        <title>Roseococcus glaciei nov., sp. nov., isolated from glacier.</title>
        <authorList>
            <person name="Liu Q."/>
            <person name="Xin Y.-H."/>
        </authorList>
    </citation>
    <scope>NUCLEOTIDE SEQUENCE [LARGE SCALE GENOMIC DNA]</scope>
    <source>
        <strain evidence="3 4">MDT2-1-1</strain>
    </source>
</reference>
<dbReference type="GO" id="GO:0006508">
    <property type="term" value="P:proteolysis"/>
    <property type="evidence" value="ECO:0007669"/>
    <property type="project" value="UniProtKB-KW"/>
</dbReference>
<dbReference type="GO" id="GO:0008233">
    <property type="term" value="F:peptidase activity"/>
    <property type="evidence" value="ECO:0007669"/>
    <property type="project" value="UniProtKB-KW"/>
</dbReference>
<proteinExistence type="predicted"/>
<sequence>MPRSATPVLLILMGLPGLLSLPVLPGVPRWAVLLNPLILLVICAFAGQFAARRCGLHLRAPAATPASRLAQAAAGVLLGFVLAVADHSARSWWQAGPGLPPSVVEGWSLAALPLGVLYGGVVEEVILRWGVMSLLLLLLRRILPRWEAALFLAILLAALLFAALHLPALAASGAPLEGGVMARTLLLNTVAGSFFGTLFARRDLLAAMLAHAAAHLGFAAAALLA</sequence>
<dbReference type="InterPro" id="IPR003675">
    <property type="entry name" value="Rce1/LyrA-like_dom"/>
</dbReference>
<feature type="domain" description="CAAX prenyl protease 2/Lysostaphin resistance protein A-like" evidence="2">
    <location>
        <begin position="107"/>
        <end position="214"/>
    </location>
</feature>
<feature type="transmembrane region" description="Helical" evidence="1">
    <location>
        <begin position="30"/>
        <end position="51"/>
    </location>
</feature>
<organism evidence="3 4">
    <name type="scientific">Sabulicella glaciei</name>
    <dbReference type="NCBI Taxonomy" id="2984948"/>
    <lineage>
        <taxon>Bacteria</taxon>
        <taxon>Pseudomonadati</taxon>
        <taxon>Pseudomonadota</taxon>
        <taxon>Alphaproteobacteria</taxon>
        <taxon>Acetobacterales</taxon>
        <taxon>Acetobacteraceae</taxon>
        <taxon>Sabulicella</taxon>
    </lineage>
</organism>
<feature type="transmembrane region" description="Helical" evidence="1">
    <location>
        <begin position="180"/>
        <end position="199"/>
    </location>
</feature>
<keyword evidence="4" id="KW-1185">Reference proteome</keyword>
<keyword evidence="1" id="KW-0472">Membrane</keyword>
<feature type="transmembrane region" description="Helical" evidence="1">
    <location>
        <begin position="204"/>
        <end position="224"/>
    </location>
</feature>
<feature type="transmembrane region" description="Helical" evidence="1">
    <location>
        <begin position="149"/>
        <end position="168"/>
    </location>
</feature>
<evidence type="ECO:0000256" key="1">
    <source>
        <dbReference type="SAM" id="Phobius"/>
    </source>
</evidence>
<comment type="caution">
    <text evidence="3">The sequence shown here is derived from an EMBL/GenBank/DDBJ whole genome shotgun (WGS) entry which is preliminary data.</text>
</comment>
<keyword evidence="1" id="KW-1133">Transmembrane helix</keyword>
<protein>
    <submittedName>
        <fullName evidence="3">CPBP family glutamic-type intramembrane protease</fullName>
        <ecNumber evidence="3">3.4.-.-</ecNumber>
    </submittedName>
</protein>
<keyword evidence="3" id="KW-0378">Hydrolase</keyword>
<dbReference type="EMBL" id="JAPFQI010000005">
    <property type="protein sequence ID" value="MCW8085905.1"/>
    <property type="molecule type" value="Genomic_DNA"/>
</dbReference>
<keyword evidence="3" id="KW-0645">Protease</keyword>
<dbReference type="Pfam" id="PF02517">
    <property type="entry name" value="Rce1-like"/>
    <property type="match status" value="1"/>
</dbReference>
<evidence type="ECO:0000313" key="3">
    <source>
        <dbReference type="EMBL" id="MCW8085905.1"/>
    </source>
</evidence>
<dbReference type="EC" id="3.4.-.-" evidence="3"/>
<accession>A0ABT3NUS4</accession>
<evidence type="ECO:0000259" key="2">
    <source>
        <dbReference type="Pfam" id="PF02517"/>
    </source>
</evidence>
<evidence type="ECO:0000313" key="4">
    <source>
        <dbReference type="Proteomes" id="UP001526430"/>
    </source>
</evidence>
<keyword evidence="1" id="KW-0812">Transmembrane</keyword>
<dbReference type="RefSeq" id="WP_301589855.1">
    <property type="nucleotide sequence ID" value="NZ_JAPFQI010000005.1"/>
</dbReference>